<evidence type="ECO:0000256" key="1">
    <source>
        <dbReference type="SAM" id="MobiDB-lite"/>
    </source>
</evidence>
<dbReference type="Pfam" id="PF12937">
    <property type="entry name" value="F-box-like"/>
    <property type="match status" value="1"/>
</dbReference>
<dbReference type="GO" id="GO:0019005">
    <property type="term" value="C:SCF ubiquitin ligase complex"/>
    <property type="evidence" value="ECO:0007669"/>
    <property type="project" value="TreeGrafter"/>
</dbReference>
<evidence type="ECO:0000313" key="4">
    <source>
        <dbReference type="RefSeq" id="XP_020657459.2"/>
    </source>
</evidence>
<feature type="domain" description="F-box" evidence="2">
    <location>
        <begin position="77"/>
        <end position="123"/>
    </location>
</feature>
<name>A0A6J0UH85_9SAUR</name>
<dbReference type="InParanoid" id="A0A6J0UH85"/>
<reference evidence="4" key="1">
    <citation type="submission" date="2025-08" db="UniProtKB">
        <authorList>
            <consortium name="RefSeq"/>
        </authorList>
    </citation>
    <scope>IDENTIFICATION</scope>
</reference>
<protein>
    <submittedName>
        <fullName evidence="4">F-box only protein 15 isoform X1</fullName>
    </submittedName>
</protein>
<dbReference type="OrthoDB" id="3219396at2759"/>
<dbReference type="PANTHER" id="PTHR46731">
    <property type="entry name" value="F-BOX ONLY PROTEIN 15"/>
    <property type="match status" value="1"/>
</dbReference>
<feature type="region of interest" description="Disordered" evidence="1">
    <location>
        <begin position="135"/>
        <end position="155"/>
    </location>
</feature>
<organism evidence="3 4">
    <name type="scientific">Pogona vitticeps</name>
    <name type="common">central bearded dragon</name>
    <dbReference type="NCBI Taxonomy" id="103695"/>
    <lineage>
        <taxon>Eukaryota</taxon>
        <taxon>Metazoa</taxon>
        <taxon>Chordata</taxon>
        <taxon>Craniata</taxon>
        <taxon>Vertebrata</taxon>
        <taxon>Euteleostomi</taxon>
        <taxon>Lepidosauria</taxon>
        <taxon>Squamata</taxon>
        <taxon>Bifurcata</taxon>
        <taxon>Unidentata</taxon>
        <taxon>Episquamata</taxon>
        <taxon>Toxicofera</taxon>
        <taxon>Iguania</taxon>
        <taxon>Acrodonta</taxon>
        <taxon>Agamidae</taxon>
        <taxon>Amphibolurinae</taxon>
        <taxon>Pogona</taxon>
    </lineage>
</organism>
<dbReference type="KEGG" id="pvt:110083372"/>
<dbReference type="SUPFAM" id="SSF81383">
    <property type="entry name" value="F-box domain"/>
    <property type="match status" value="1"/>
</dbReference>
<dbReference type="RefSeq" id="XP_020657459.2">
    <property type="nucleotide sequence ID" value="XM_020801800.2"/>
</dbReference>
<gene>
    <name evidence="4" type="primary">FBXO15</name>
</gene>
<dbReference type="InterPro" id="IPR001810">
    <property type="entry name" value="F-box_dom"/>
</dbReference>
<accession>A0A6J0UH85</accession>
<evidence type="ECO:0000313" key="3">
    <source>
        <dbReference type="Proteomes" id="UP001652642"/>
    </source>
</evidence>
<dbReference type="PANTHER" id="PTHR46731:SF1">
    <property type="entry name" value="F-BOX ONLY PROTEIN 15"/>
    <property type="match status" value="1"/>
</dbReference>
<dbReference type="SMART" id="SM00256">
    <property type="entry name" value="FBOX"/>
    <property type="match status" value="1"/>
</dbReference>
<dbReference type="CDD" id="cd22093">
    <property type="entry name" value="F-box_FBXO15"/>
    <property type="match status" value="1"/>
</dbReference>
<evidence type="ECO:0000259" key="2">
    <source>
        <dbReference type="PROSITE" id="PS50181"/>
    </source>
</evidence>
<proteinExistence type="predicted"/>
<dbReference type="PROSITE" id="PS50181">
    <property type="entry name" value="FBOX"/>
    <property type="match status" value="1"/>
</dbReference>
<dbReference type="GeneID" id="110083372"/>
<dbReference type="Proteomes" id="UP001652642">
    <property type="component" value="Chromosome 4"/>
</dbReference>
<dbReference type="CTD" id="201456"/>
<dbReference type="InterPro" id="IPR036047">
    <property type="entry name" value="F-box-like_dom_sf"/>
</dbReference>
<keyword evidence="3" id="KW-1185">Reference proteome</keyword>
<dbReference type="Gene3D" id="1.20.1280.50">
    <property type="match status" value="1"/>
</dbReference>
<sequence>MATGRGWILRQHSLGFLRSPGPVVTHPSGKNADAMSSSVPGSASAKQSTTLALPLSKVKGMQIRSRHWKSAVKSNSSVNFDSMPSEILLKIFSYLDAQSLLCAGCVNKRFYHLSSDNSLWFKMYTSTFPPKRKKWTAKSVEEPTTPLSPPESQERESGYWKKEYILKNIAAIRSDIIQLLKPINTYTGLPLKMDKAIKFSGLRWVIILKDKNGKEHITDQSDISLNETSITISWYSVKWPCLEMLSTLQLCGVTPVLLNKGKVYKNGPWRRSLISEYDLANLSEKANMIGCDPFVQLYRFDQGLLVGLWKKNGIAFIMASLHHHQLIERSTLGTATVKHPEAQDKAILDDVDPEYGMHGYQLHIDLYSSGNTYMCSTFRSLFCTKDYIRNGYLRLSVISYKNNAQHLPLVGNVGLSWRVDAFEGNVKNCFIMDVTVLDYSQKPFWCVSAPVYMILSAKPSVLYQYLGPSYVVKYVDSTGKVHMELVWMEETNEYYVVNLVLYLSTRKVNSWFGTNY</sequence>
<dbReference type="AlphaFoldDB" id="A0A6J0UH85"/>